<comment type="similarity">
    <text evidence="3 7">Belongs to the metallo-beta-lactamase superfamily. Glyoxalase II family.</text>
</comment>
<dbReference type="Proteomes" id="UP000198889">
    <property type="component" value="Unassembled WGS sequence"/>
</dbReference>
<evidence type="ECO:0000256" key="1">
    <source>
        <dbReference type="ARBA" id="ARBA00001623"/>
    </source>
</evidence>
<dbReference type="SMART" id="SM00849">
    <property type="entry name" value="Lactamase_B"/>
    <property type="match status" value="1"/>
</dbReference>
<evidence type="ECO:0000256" key="5">
    <source>
        <dbReference type="ARBA" id="ARBA00022801"/>
    </source>
</evidence>
<dbReference type="GO" id="GO:0046872">
    <property type="term" value="F:metal ion binding"/>
    <property type="evidence" value="ECO:0007669"/>
    <property type="project" value="UniProtKB-KW"/>
</dbReference>
<dbReference type="InterPro" id="IPR036866">
    <property type="entry name" value="RibonucZ/Hydroxyglut_hydro"/>
</dbReference>
<keyword evidence="6 7" id="KW-0862">Zinc</keyword>
<sequence length="257" mass="27751">MPAELRLIPCLADNYAVLLRDPVTEATAVIDVPEVAPVLAALEREDWTLTHILVTHHHTDHIAGVEALKERFGATVIGPKAERETIPGLDFAVVDGDPVAVGGLVGRVMETPGHTKGHIVFLFEDERLLFSGDTLFVMGCGRPFECDPPVLWESLARLRTLPDDIAVYCGHEYTLSNARFALSLEPDNAAVAARVEEIEALRAAGKTTLPTTIGAEKATNPFMRADDPELAARIGLPGAEPGAVFTELRSLKNSFRG</sequence>
<feature type="binding site" evidence="7">
    <location>
        <position position="60"/>
    </location>
    <ligand>
        <name>Zn(2+)</name>
        <dbReference type="ChEBI" id="CHEBI:29105"/>
        <label>2</label>
    </ligand>
</feature>
<feature type="binding site" evidence="7">
    <location>
        <position position="114"/>
    </location>
    <ligand>
        <name>Zn(2+)</name>
        <dbReference type="ChEBI" id="CHEBI:29105"/>
        <label>1</label>
    </ligand>
</feature>
<feature type="binding site" evidence="7">
    <location>
        <position position="56"/>
    </location>
    <ligand>
        <name>Zn(2+)</name>
        <dbReference type="ChEBI" id="CHEBI:29105"/>
        <label>1</label>
    </ligand>
</feature>
<dbReference type="InterPro" id="IPR050110">
    <property type="entry name" value="Glyoxalase_II_hydrolase"/>
</dbReference>
<dbReference type="PANTHER" id="PTHR43705">
    <property type="entry name" value="HYDROXYACYLGLUTATHIONE HYDROLASE"/>
    <property type="match status" value="1"/>
</dbReference>
<proteinExistence type="inferred from homology"/>
<comment type="subunit">
    <text evidence="7">Monomer.</text>
</comment>
<comment type="cofactor">
    <cofactor evidence="7">
        <name>Zn(2+)</name>
        <dbReference type="ChEBI" id="CHEBI:29105"/>
    </cofactor>
    <text evidence="7">Binds 2 Zn(2+) ions per subunit.</text>
</comment>
<gene>
    <name evidence="7" type="primary">gloB</name>
    <name evidence="9" type="ORF">SAMN05660859_3424</name>
</gene>
<dbReference type="SUPFAM" id="SSF56281">
    <property type="entry name" value="Metallo-hydrolase/oxidoreductase"/>
    <property type="match status" value="1"/>
</dbReference>
<feature type="binding site" evidence="7">
    <location>
        <position position="133"/>
    </location>
    <ligand>
        <name>Zn(2+)</name>
        <dbReference type="ChEBI" id="CHEBI:29105"/>
        <label>1</label>
    </ligand>
</feature>
<dbReference type="STRING" id="177413.SAMN05660859_3424"/>
<dbReference type="GO" id="GO:0019243">
    <property type="term" value="P:methylglyoxal catabolic process to D-lactate via S-lactoyl-glutathione"/>
    <property type="evidence" value="ECO:0007669"/>
    <property type="project" value="UniProtKB-UniRule"/>
</dbReference>
<reference evidence="10" key="1">
    <citation type="submission" date="2016-10" db="EMBL/GenBank/DDBJ databases">
        <authorList>
            <person name="Varghese N."/>
            <person name="Submissions S."/>
        </authorList>
    </citation>
    <scope>NUCLEOTIDE SEQUENCE [LARGE SCALE GENOMIC DNA]</scope>
    <source>
        <strain evidence="10">CGMCC 1.1761</strain>
    </source>
</reference>
<dbReference type="Pfam" id="PF00753">
    <property type="entry name" value="Lactamase_B"/>
    <property type="match status" value="1"/>
</dbReference>
<dbReference type="AlphaFoldDB" id="A0A1G4U4R1"/>
<evidence type="ECO:0000313" key="9">
    <source>
        <dbReference type="EMBL" id="SCW87779.1"/>
    </source>
</evidence>
<dbReference type="EMBL" id="FMTP01000005">
    <property type="protein sequence ID" value="SCW87779.1"/>
    <property type="molecule type" value="Genomic_DNA"/>
</dbReference>
<dbReference type="EC" id="3.1.2.6" evidence="7"/>
<feature type="domain" description="Metallo-beta-lactamase" evidence="8">
    <location>
        <begin position="13"/>
        <end position="171"/>
    </location>
</feature>
<dbReference type="PANTHER" id="PTHR43705:SF1">
    <property type="entry name" value="HYDROXYACYLGLUTATHIONE HYDROLASE GLOB"/>
    <property type="match status" value="1"/>
</dbReference>
<dbReference type="InterPro" id="IPR001279">
    <property type="entry name" value="Metallo-B-lactamas"/>
</dbReference>
<dbReference type="Gene3D" id="3.60.15.10">
    <property type="entry name" value="Ribonuclease Z/Hydroxyacylglutathione hydrolase-like"/>
    <property type="match status" value="1"/>
</dbReference>
<dbReference type="NCBIfam" id="TIGR03413">
    <property type="entry name" value="GSH_gloB"/>
    <property type="match status" value="1"/>
</dbReference>
<comment type="function">
    <text evidence="7">Thiolesterase that catalyzes the hydrolysis of S-D-lactoyl-glutathione to form glutathione and D-lactic acid.</text>
</comment>
<dbReference type="GO" id="GO:0004416">
    <property type="term" value="F:hydroxyacylglutathione hydrolase activity"/>
    <property type="evidence" value="ECO:0007669"/>
    <property type="project" value="UniProtKB-UniRule"/>
</dbReference>
<comment type="pathway">
    <text evidence="2 7">Secondary metabolite metabolism; methylglyoxal degradation; (R)-lactate from methylglyoxal: step 2/2.</text>
</comment>
<feature type="binding site" evidence="7">
    <location>
        <position position="133"/>
    </location>
    <ligand>
        <name>Zn(2+)</name>
        <dbReference type="ChEBI" id="CHEBI:29105"/>
        <label>2</label>
    </ligand>
</feature>
<feature type="binding site" evidence="7">
    <location>
        <position position="61"/>
    </location>
    <ligand>
        <name>Zn(2+)</name>
        <dbReference type="ChEBI" id="CHEBI:29105"/>
        <label>2</label>
    </ligand>
</feature>
<evidence type="ECO:0000256" key="2">
    <source>
        <dbReference type="ARBA" id="ARBA00004963"/>
    </source>
</evidence>
<dbReference type="PIRSF" id="PIRSF005457">
    <property type="entry name" value="Glx"/>
    <property type="match status" value="1"/>
</dbReference>
<feature type="binding site" evidence="7">
    <location>
        <position position="171"/>
    </location>
    <ligand>
        <name>Zn(2+)</name>
        <dbReference type="ChEBI" id="CHEBI:29105"/>
        <label>2</label>
    </ligand>
</feature>
<evidence type="ECO:0000256" key="4">
    <source>
        <dbReference type="ARBA" id="ARBA00022723"/>
    </source>
</evidence>
<keyword evidence="5 7" id="KW-0378">Hydrolase</keyword>
<keyword evidence="4 7" id="KW-0479">Metal-binding</keyword>
<dbReference type="HAMAP" id="MF_01374">
    <property type="entry name" value="Glyoxalase_2"/>
    <property type="match status" value="1"/>
</dbReference>
<dbReference type="RefSeq" id="WP_091441996.1">
    <property type="nucleotide sequence ID" value="NZ_FMTP01000005.1"/>
</dbReference>
<keyword evidence="10" id="KW-1185">Reference proteome</keyword>
<dbReference type="InterPro" id="IPR017782">
    <property type="entry name" value="Hydroxyacylglutathione_Hdrlase"/>
</dbReference>
<dbReference type="UniPathway" id="UPA00619">
    <property type="reaction ID" value="UER00676"/>
</dbReference>
<organism evidence="9 10">
    <name type="scientific">Ancylobacter rudongensis</name>
    <dbReference type="NCBI Taxonomy" id="177413"/>
    <lineage>
        <taxon>Bacteria</taxon>
        <taxon>Pseudomonadati</taxon>
        <taxon>Pseudomonadota</taxon>
        <taxon>Alphaproteobacteria</taxon>
        <taxon>Hyphomicrobiales</taxon>
        <taxon>Xanthobacteraceae</taxon>
        <taxon>Ancylobacter</taxon>
    </lineage>
</organism>
<evidence type="ECO:0000313" key="10">
    <source>
        <dbReference type="Proteomes" id="UP000198889"/>
    </source>
</evidence>
<evidence type="ECO:0000256" key="7">
    <source>
        <dbReference type="HAMAP-Rule" id="MF_01374"/>
    </source>
</evidence>
<dbReference type="Pfam" id="PF16123">
    <property type="entry name" value="HAGH_C"/>
    <property type="match status" value="1"/>
</dbReference>
<comment type="catalytic activity">
    <reaction evidence="1 7">
        <text>an S-(2-hydroxyacyl)glutathione + H2O = a 2-hydroxy carboxylate + glutathione + H(+)</text>
        <dbReference type="Rhea" id="RHEA:21864"/>
        <dbReference type="ChEBI" id="CHEBI:15377"/>
        <dbReference type="ChEBI" id="CHEBI:15378"/>
        <dbReference type="ChEBI" id="CHEBI:57925"/>
        <dbReference type="ChEBI" id="CHEBI:58896"/>
        <dbReference type="ChEBI" id="CHEBI:71261"/>
        <dbReference type="EC" id="3.1.2.6"/>
    </reaction>
</comment>
<evidence type="ECO:0000259" key="8">
    <source>
        <dbReference type="SMART" id="SM00849"/>
    </source>
</evidence>
<feature type="binding site" evidence="7">
    <location>
        <position position="58"/>
    </location>
    <ligand>
        <name>Zn(2+)</name>
        <dbReference type="ChEBI" id="CHEBI:29105"/>
        <label>1</label>
    </ligand>
</feature>
<evidence type="ECO:0000256" key="3">
    <source>
        <dbReference type="ARBA" id="ARBA00006759"/>
    </source>
</evidence>
<dbReference type="InterPro" id="IPR035680">
    <property type="entry name" value="Clx_II_MBL"/>
</dbReference>
<protein>
    <recommendedName>
        <fullName evidence="7">Hydroxyacylglutathione hydrolase</fullName>
        <ecNumber evidence="7">3.1.2.6</ecNumber>
    </recommendedName>
    <alternativeName>
        <fullName evidence="7">Glyoxalase II</fullName>
        <shortName evidence="7">Glx II</shortName>
    </alternativeName>
</protein>
<name>A0A1G4U4R1_9HYPH</name>
<accession>A0A1G4U4R1</accession>
<evidence type="ECO:0000256" key="6">
    <source>
        <dbReference type="ARBA" id="ARBA00022833"/>
    </source>
</evidence>
<dbReference type="InterPro" id="IPR032282">
    <property type="entry name" value="HAGH_C"/>
</dbReference>
<dbReference type="CDD" id="cd07723">
    <property type="entry name" value="hydroxyacylglutathione_hydrolase_MBL-fold"/>
    <property type="match status" value="1"/>
</dbReference>